<accession>A0AAC9NZB5</accession>
<gene>
    <name evidence="2" type="ORF">BOQ54_11250</name>
</gene>
<reference evidence="2 3" key="1">
    <citation type="submission" date="2016-11" db="EMBL/GenBank/DDBJ databases">
        <title>Complete genome sequence of the aerobically denitrifying bacterium Chelatococcus daeguensis TAD1.</title>
        <authorList>
            <person name="Yang Y."/>
            <person name="Huang S."/>
            <person name="Lin E."/>
        </authorList>
    </citation>
    <scope>NUCLEOTIDE SEQUENCE [LARGE SCALE GENOMIC DNA]</scope>
    <source>
        <strain evidence="2 3">TAD1</strain>
    </source>
</reference>
<proteinExistence type="predicted"/>
<dbReference type="EMBL" id="CP018095">
    <property type="protein sequence ID" value="APF37835.1"/>
    <property type="molecule type" value="Genomic_DNA"/>
</dbReference>
<protein>
    <recommendedName>
        <fullName evidence="1">Methyltransferase type 11 domain-containing protein</fullName>
    </recommendedName>
</protein>
<dbReference type="Pfam" id="PF08241">
    <property type="entry name" value="Methyltransf_11"/>
    <property type="match status" value="1"/>
</dbReference>
<dbReference type="KEGG" id="cdq:BOQ54_11250"/>
<dbReference type="Proteomes" id="UP000182703">
    <property type="component" value="Chromosome"/>
</dbReference>
<feature type="domain" description="Methyltransferase type 11" evidence="1">
    <location>
        <begin position="66"/>
        <end position="151"/>
    </location>
</feature>
<dbReference type="CDD" id="cd02440">
    <property type="entry name" value="AdoMet_MTases"/>
    <property type="match status" value="1"/>
</dbReference>
<dbReference type="AlphaFoldDB" id="A0AAC9NZB5"/>
<dbReference type="SUPFAM" id="SSF53335">
    <property type="entry name" value="S-adenosyl-L-methionine-dependent methyltransferases"/>
    <property type="match status" value="1"/>
</dbReference>
<sequence length="265" mass="29610">MIAMNANATGMAAAREAPPRLAELLAKQRPDWHSEWAWANYKSTLVDLVRADHLRHLCEIGGGRDPSFTAEEAAELGITLTINDISATELEKAPPGFPTACFDVSGDIAAAGIAPGQFDLMFSRMVFEHVKDVRQAWRNIHTLLAPGGVAVAFFPTLYSLPFLANHLMPEWLSSAIVRAFYPNRGEETDDPKFPAVYDWCFSSEARMLPMLRDCGFSDVAIQPFWGHGYFKRLPVVRQIDDAFNALAARRDWRSMSAYAYVLVRK</sequence>
<dbReference type="InterPro" id="IPR029063">
    <property type="entry name" value="SAM-dependent_MTases_sf"/>
</dbReference>
<organism evidence="2 3">
    <name type="scientific">Chelatococcus daeguensis</name>
    <dbReference type="NCBI Taxonomy" id="444444"/>
    <lineage>
        <taxon>Bacteria</taxon>
        <taxon>Pseudomonadati</taxon>
        <taxon>Pseudomonadota</taxon>
        <taxon>Alphaproteobacteria</taxon>
        <taxon>Hyphomicrobiales</taxon>
        <taxon>Chelatococcaceae</taxon>
        <taxon>Chelatococcus</taxon>
    </lineage>
</organism>
<name>A0AAC9NZB5_9HYPH</name>
<dbReference type="Gene3D" id="3.40.50.150">
    <property type="entry name" value="Vaccinia Virus protein VP39"/>
    <property type="match status" value="1"/>
</dbReference>
<keyword evidence="3" id="KW-1185">Reference proteome</keyword>
<evidence type="ECO:0000313" key="2">
    <source>
        <dbReference type="EMBL" id="APF37835.1"/>
    </source>
</evidence>
<evidence type="ECO:0000259" key="1">
    <source>
        <dbReference type="Pfam" id="PF08241"/>
    </source>
</evidence>
<dbReference type="GO" id="GO:0008757">
    <property type="term" value="F:S-adenosylmethionine-dependent methyltransferase activity"/>
    <property type="evidence" value="ECO:0007669"/>
    <property type="project" value="InterPro"/>
</dbReference>
<evidence type="ECO:0000313" key="3">
    <source>
        <dbReference type="Proteomes" id="UP000182703"/>
    </source>
</evidence>
<dbReference type="InterPro" id="IPR013216">
    <property type="entry name" value="Methyltransf_11"/>
</dbReference>